<keyword evidence="2" id="KW-1185">Reference proteome</keyword>
<comment type="caution">
    <text evidence="1">The sequence shown here is derived from an EMBL/GenBank/DDBJ whole genome shotgun (WGS) entry which is preliminary data.</text>
</comment>
<dbReference type="EMBL" id="JALPRX010000054">
    <property type="protein sequence ID" value="MCK8785232.1"/>
    <property type="molecule type" value="Genomic_DNA"/>
</dbReference>
<dbReference type="Proteomes" id="UP001139516">
    <property type="component" value="Unassembled WGS sequence"/>
</dbReference>
<proteinExistence type="predicted"/>
<organism evidence="1 2">
    <name type="scientific">Roseomonas acroporae</name>
    <dbReference type="NCBI Taxonomy" id="2937791"/>
    <lineage>
        <taxon>Bacteria</taxon>
        <taxon>Pseudomonadati</taxon>
        <taxon>Pseudomonadota</taxon>
        <taxon>Alphaproteobacteria</taxon>
        <taxon>Acetobacterales</taxon>
        <taxon>Roseomonadaceae</taxon>
        <taxon>Roseomonas</taxon>
    </lineage>
</organism>
<dbReference type="RefSeq" id="WP_248667356.1">
    <property type="nucleotide sequence ID" value="NZ_JALPRX010000054.1"/>
</dbReference>
<evidence type="ECO:0000313" key="2">
    <source>
        <dbReference type="Proteomes" id="UP001139516"/>
    </source>
</evidence>
<gene>
    <name evidence="1" type="ORF">M0638_12635</name>
</gene>
<reference evidence="1" key="1">
    <citation type="submission" date="2022-04" db="EMBL/GenBank/DDBJ databases">
        <title>Roseomonas acroporae sp. nov., isolated from coral Acropora digitifera.</title>
        <authorList>
            <person name="Sun H."/>
        </authorList>
    </citation>
    <scope>NUCLEOTIDE SEQUENCE</scope>
    <source>
        <strain evidence="1">NAR14</strain>
    </source>
</reference>
<dbReference type="AlphaFoldDB" id="A0A9X2BU83"/>
<evidence type="ECO:0000313" key="1">
    <source>
        <dbReference type="EMBL" id="MCK8785232.1"/>
    </source>
</evidence>
<accession>A0A9X2BU83</accession>
<name>A0A9X2BU83_9PROT</name>
<sequence>MGDLHRRVGEMHTSCIDRATEWVRDSIRDERAKLGTLDAAYEAVSRFFGISPRRAKSYWWRQVTHLAVDEYERLKRRQADRLRLARLRAEHEMAALDALLAKIDGETDEPPARVGTLASGLADVARATHP</sequence>
<protein>
    <submittedName>
        <fullName evidence="1">Uncharacterized protein</fullName>
    </submittedName>
</protein>